<protein>
    <submittedName>
        <fullName evidence="5">HTH-type transcriptional repressor ComR</fullName>
    </submittedName>
</protein>
<dbReference type="SUPFAM" id="SSF46689">
    <property type="entry name" value="Homeodomain-like"/>
    <property type="match status" value="1"/>
</dbReference>
<dbReference type="Gene3D" id="1.10.357.10">
    <property type="entry name" value="Tetracycline Repressor, domain 2"/>
    <property type="match status" value="1"/>
</dbReference>
<dbReference type="InterPro" id="IPR009057">
    <property type="entry name" value="Homeodomain-like_sf"/>
</dbReference>
<dbReference type="GO" id="GO:0003677">
    <property type="term" value="F:DNA binding"/>
    <property type="evidence" value="ECO:0007669"/>
    <property type="project" value="UniProtKB-KW"/>
</dbReference>
<dbReference type="PANTHER" id="PTHR47506">
    <property type="entry name" value="TRANSCRIPTIONAL REGULATORY PROTEIN"/>
    <property type="match status" value="1"/>
</dbReference>
<dbReference type="Pfam" id="PF00440">
    <property type="entry name" value="TetR_N"/>
    <property type="match status" value="1"/>
</dbReference>
<dbReference type="InterPro" id="IPR001647">
    <property type="entry name" value="HTH_TetR"/>
</dbReference>
<dbReference type="SUPFAM" id="SSF48498">
    <property type="entry name" value="Tetracyclin repressor-like, C-terminal domain"/>
    <property type="match status" value="1"/>
</dbReference>
<evidence type="ECO:0000256" key="1">
    <source>
        <dbReference type="ARBA" id="ARBA00023015"/>
    </source>
</evidence>
<accession>A0A1J5QPT2</accession>
<dbReference type="InterPro" id="IPR036271">
    <property type="entry name" value="Tet_transcr_reg_TetR-rel_C_sf"/>
</dbReference>
<evidence type="ECO:0000256" key="2">
    <source>
        <dbReference type="ARBA" id="ARBA00023125"/>
    </source>
</evidence>
<proteinExistence type="predicted"/>
<organism evidence="5">
    <name type="scientific">mine drainage metagenome</name>
    <dbReference type="NCBI Taxonomy" id="410659"/>
    <lineage>
        <taxon>unclassified sequences</taxon>
        <taxon>metagenomes</taxon>
        <taxon>ecological metagenomes</taxon>
    </lineage>
</organism>
<keyword evidence="1" id="KW-0805">Transcription regulation</keyword>
<dbReference type="PANTHER" id="PTHR47506:SF10">
    <property type="entry name" value="TRANSCRIPTIONAL REGULATORY PROTEIN"/>
    <property type="match status" value="1"/>
</dbReference>
<evidence type="ECO:0000313" key="5">
    <source>
        <dbReference type="EMBL" id="OIQ81895.1"/>
    </source>
</evidence>
<comment type="caution">
    <text evidence="5">The sequence shown here is derived from an EMBL/GenBank/DDBJ whole genome shotgun (WGS) entry which is preliminary data.</text>
</comment>
<dbReference type="EMBL" id="MLJW01000867">
    <property type="protein sequence ID" value="OIQ81895.1"/>
    <property type="molecule type" value="Genomic_DNA"/>
</dbReference>
<sequence length="391" mass="42048">MRLHQHQRGAGAWPVAAFERRGVAGAVEFAAFEQQAGDAGDQQIGLIAVREHVEQLADLFELARRVTQLGQRRNQAGRLQPQRRQLGLRAQGAAVLDEGCAAHDGLKPLPQHAEERRVVGVGHRHHAHPRHLQGLLHRRVGGGALAVDAVFGQRVQRGNGVGQQAGQQRGGHRGLQGTSKVERHDACSVDECYVPFIPLLTVSHTMSRPRSFDHDAVVDAAMQAFWSGGLVATSVDDLLKASGLARSSFYASFSNRDGMVCAAVERYVDLQISAITRLFARHGFADALRRLLLDAAVDNFDGRGCLLVNAVNELHAADAAGAALVRAAFARLAAALQRAIADAAPQRDDSVQLAAMAMATIAGLRTLQRAGTPLAQRREAAARFAEALLHR</sequence>
<evidence type="ECO:0000256" key="3">
    <source>
        <dbReference type="ARBA" id="ARBA00023163"/>
    </source>
</evidence>
<dbReference type="AlphaFoldDB" id="A0A1J5QPT2"/>
<evidence type="ECO:0000259" key="4">
    <source>
        <dbReference type="PROSITE" id="PS50977"/>
    </source>
</evidence>
<feature type="domain" description="HTH tetR-type" evidence="4">
    <location>
        <begin position="211"/>
        <end position="271"/>
    </location>
</feature>
<name>A0A1J5QPT2_9ZZZZ</name>
<dbReference type="PROSITE" id="PS50977">
    <property type="entry name" value="HTH_TETR_2"/>
    <property type="match status" value="1"/>
</dbReference>
<gene>
    <name evidence="5" type="primary">comR_10</name>
    <name evidence="5" type="ORF">GALL_363220</name>
</gene>
<reference evidence="5" key="1">
    <citation type="submission" date="2016-10" db="EMBL/GenBank/DDBJ databases">
        <title>Sequence of Gallionella enrichment culture.</title>
        <authorList>
            <person name="Poehlein A."/>
            <person name="Muehling M."/>
            <person name="Daniel R."/>
        </authorList>
    </citation>
    <scope>NUCLEOTIDE SEQUENCE</scope>
</reference>
<keyword evidence="3" id="KW-0804">Transcription</keyword>
<keyword evidence="2" id="KW-0238">DNA-binding</keyword>